<dbReference type="Pfam" id="PF06674">
    <property type="entry name" value="DUF1176"/>
    <property type="match status" value="1"/>
</dbReference>
<protein>
    <recommendedName>
        <fullName evidence="4">DUF1176 domain-containing protein</fullName>
    </recommendedName>
</protein>
<keyword evidence="3" id="KW-1185">Reference proteome</keyword>
<organism evidence="2 3">
    <name type="scientific">Chitinasiproducens palmae</name>
    <dbReference type="NCBI Taxonomy" id="1770053"/>
    <lineage>
        <taxon>Bacteria</taxon>
        <taxon>Pseudomonadati</taxon>
        <taxon>Pseudomonadota</taxon>
        <taxon>Betaproteobacteria</taxon>
        <taxon>Burkholderiales</taxon>
        <taxon>Burkholderiaceae</taxon>
        <taxon>Chitinasiproducens</taxon>
    </lineage>
</organism>
<dbReference type="Gene3D" id="2.60.40.1880">
    <property type="entry name" value="Invasion associated locus B (IalB) protein"/>
    <property type="match status" value="1"/>
</dbReference>
<accession>A0A1H2PJX0</accession>
<dbReference type="RefSeq" id="WP_170844991.1">
    <property type="nucleotide sequence ID" value="NZ_FNLO01000001.1"/>
</dbReference>
<evidence type="ECO:0008006" key="4">
    <source>
        <dbReference type="Google" id="ProtNLM"/>
    </source>
</evidence>
<dbReference type="Proteomes" id="UP000243719">
    <property type="component" value="Unassembled WGS sequence"/>
</dbReference>
<dbReference type="InterPro" id="IPR009560">
    <property type="entry name" value="DUF1176"/>
</dbReference>
<evidence type="ECO:0000256" key="1">
    <source>
        <dbReference type="SAM" id="MobiDB-lite"/>
    </source>
</evidence>
<dbReference type="AlphaFoldDB" id="A0A1H2PJX0"/>
<sequence>MSRLTLSPFVGGDRQAPPRRRASTSERLAATLAAGVLLASGQAIAKEQQEPATFGDWVVGCDNQRSCVAIGMPSEDGQIGAYVRIARSGVRDDLPTVTIAYYTDKKVGNPQIVTTPAPAKDASQQGSFGSRCEDDFCIATLRGADAMRFIDALRDAKTLTVALRAKVPTDASVVSLKGSAAALLYVDDRQQRIGTPSALLRRGTRAIATIPDVPALPQVQALTLTVPKTLPASAKQLPKANEDCPQGTEPIAFQDARGAMLYGVCEIGGAYNMSYTMYLPSTAAKTTGGSRKNGAPVAGDSLTNPWLNKDGKTLSTFDKGRGIGDCGASSDLAWTGTALVEVARSAMPVCKGVPMDAWPTTYRAAVR</sequence>
<name>A0A1H2PJX0_9BURK</name>
<dbReference type="EMBL" id="FNLO01000001">
    <property type="protein sequence ID" value="SDV46678.1"/>
    <property type="molecule type" value="Genomic_DNA"/>
</dbReference>
<dbReference type="InterPro" id="IPR038696">
    <property type="entry name" value="IalB_sf"/>
</dbReference>
<gene>
    <name evidence="2" type="ORF">SAMN05216551_101537</name>
</gene>
<reference evidence="3" key="1">
    <citation type="submission" date="2016-09" db="EMBL/GenBank/DDBJ databases">
        <authorList>
            <person name="Varghese N."/>
            <person name="Submissions S."/>
        </authorList>
    </citation>
    <scope>NUCLEOTIDE SEQUENCE [LARGE SCALE GENOMIC DNA]</scope>
    <source>
        <strain evidence="3">JS23</strain>
    </source>
</reference>
<evidence type="ECO:0000313" key="3">
    <source>
        <dbReference type="Proteomes" id="UP000243719"/>
    </source>
</evidence>
<feature type="region of interest" description="Disordered" evidence="1">
    <location>
        <begin position="1"/>
        <end position="23"/>
    </location>
</feature>
<proteinExistence type="predicted"/>
<evidence type="ECO:0000313" key="2">
    <source>
        <dbReference type="EMBL" id="SDV46678.1"/>
    </source>
</evidence>
<dbReference type="STRING" id="1770053.SAMN05216551_101537"/>